<dbReference type="InterPro" id="IPR036388">
    <property type="entry name" value="WH-like_DNA-bd_sf"/>
</dbReference>
<comment type="similarity">
    <text evidence="9">Belongs to the HSF family.</text>
</comment>
<evidence type="ECO:0000256" key="4">
    <source>
        <dbReference type="ARBA" id="ARBA00023015"/>
    </source>
</evidence>
<name>A0ABC8RGP1_9AQUA</name>
<dbReference type="GO" id="GO:0003677">
    <property type="term" value="F:DNA binding"/>
    <property type="evidence" value="ECO:0007669"/>
    <property type="project" value="UniProtKB-KW"/>
</dbReference>
<dbReference type="PRINTS" id="PR00056">
    <property type="entry name" value="HSFDOMAIN"/>
</dbReference>
<reference evidence="12 13" key="1">
    <citation type="submission" date="2024-02" db="EMBL/GenBank/DDBJ databases">
        <authorList>
            <person name="Vignale AGUSTIN F."/>
            <person name="Sosa J E."/>
            <person name="Modenutti C."/>
        </authorList>
    </citation>
    <scope>NUCLEOTIDE SEQUENCE [LARGE SCALE GENOMIC DNA]</scope>
</reference>
<dbReference type="AlphaFoldDB" id="A0ABC8RGP1"/>
<dbReference type="PANTHER" id="PTHR10015">
    <property type="entry name" value="HEAT SHOCK TRANSCRIPTION FACTOR"/>
    <property type="match status" value="1"/>
</dbReference>
<evidence type="ECO:0000256" key="3">
    <source>
        <dbReference type="ARBA" id="ARBA00022553"/>
    </source>
</evidence>
<sequence>MTNNEESIRAIEDYIGGGGCGDADEGGGGFKGEESVKTFKAVIVKEETVIILDEDDPIEGVGGGDTGGADDRSGGTGGGGSFSVPKPIEGLHEAGPPPFLKKTFEMVDNPETDSIISWSSSRTSFIVWNHHKFSTDLLPKHFKHNNFSSFIRQLNTYLMPSQSVCNLLYFAFENHCTWIWLTPEYLIGFFGVGLVKRFRKINSDRWEFSNEGFQKGKKHLLMNIKRRKLQSQNMQQQGATQSWQCDSTKFGVEEELQKLRNDQNTLKMEIQKLKHQQQNIDNCFATVKERLQNTECKQQKMVLFMAKAFRNPVFVQQLSHQFRQKIELGSGEIAKKRRLVGPQGNESSVKAMDTIAKNQVQEELKTFQSEIQTLYSSDESGSPVQDHNTKEFSGTNSPYSISENFVLWEKLMEDDLIIYENEAARELANHQSNFVCDLEDLIAHPPNWGVYVNLGEQVDCPESNP</sequence>
<keyword evidence="5" id="KW-0346">Stress response</keyword>
<keyword evidence="6" id="KW-0238">DNA-binding</keyword>
<accession>A0ABC8RGP1</accession>
<evidence type="ECO:0000256" key="6">
    <source>
        <dbReference type="ARBA" id="ARBA00023125"/>
    </source>
</evidence>
<dbReference type="EMBL" id="CAUOFW020001369">
    <property type="protein sequence ID" value="CAK9144138.1"/>
    <property type="molecule type" value="Genomic_DNA"/>
</dbReference>
<dbReference type="FunFam" id="1.10.10.10:FF:000037">
    <property type="entry name" value="Heat stress transcription factor B-4"/>
    <property type="match status" value="1"/>
</dbReference>
<feature type="domain" description="HSF-type DNA-binding" evidence="11">
    <location>
        <begin position="95"/>
        <end position="227"/>
    </location>
</feature>
<evidence type="ECO:0000313" key="12">
    <source>
        <dbReference type="EMBL" id="CAK9144138.1"/>
    </source>
</evidence>
<proteinExistence type="inferred from homology"/>
<keyword evidence="7" id="KW-0804">Transcription</keyword>
<dbReference type="InterPro" id="IPR000232">
    <property type="entry name" value="HSF_DNA-bd"/>
</dbReference>
<evidence type="ECO:0000259" key="11">
    <source>
        <dbReference type="SMART" id="SM00415"/>
    </source>
</evidence>
<evidence type="ECO:0000256" key="2">
    <source>
        <dbReference type="ARBA" id="ARBA00011233"/>
    </source>
</evidence>
<dbReference type="InterPro" id="IPR036390">
    <property type="entry name" value="WH_DNA-bd_sf"/>
</dbReference>
<keyword evidence="8" id="KW-0539">Nucleus</keyword>
<comment type="caution">
    <text evidence="12">The sequence shown here is derived from an EMBL/GenBank/DDBJ whole genome shotgun (WGS) entry which is preliminary data.</text>
</comment>
<comment type="subcellular location">
    <subcellularLocation>
        <location evidence="1">Nucleus</location>
    </subcellularLocation>
</comment>
<dbReference type="SUPFAM" id="SSF46785">
    <property type="entry name" value="Winged helix' DNA-binding domain"/>
    <property type="match status" value="1"/>
</dbReference>
<keyword evidence="4" id="KW-0805">Transcription regulation</keyword>
<keyword evidence="13" id="KW-1185">Reference proteome</keyword>
<dbReference type="SMART" id="SM00415">
    <property type="entry name" value="HSF"/>
    <property type="match status" value="1"/>
</dbReference>
<evidence type="ECO:0000256" key="9">
    <source>
        <dbReference type="RuleBase" id="RU004020"/>
    </source>
</evidence>
<feature type="region of interest" description="Disordered" evidence="10">
    <location>
        <begin position="375"/>
        <end position="395"/>
    </location>
</feature>
<gene>
    <name evidence="12" type="ORF">ILEXP_LOCUS11879</name>
</gene>
<evidence type="ECO:0000256" key="10">
    <source>
        <dbReference type="SAM" id="MobiDB-lite"/>
    </source>
</evidence>
<dbReference type="PANTHER" id="PTHR10015:SF448">
    <property type="entry name" value="HEAT STRESS TRANSCRIPTION FACTOR A-7A-LIKE"/>
    <property type="match status" value="1"/>
</dbReference>
<evidence type="ECO:0000256" key="5">
    <source>
        <dbReference type="ARBA" id="ARBA00023016"/>
    </source>
</evidence>
<dbReference type="Proteomes" id="UP001642360">
    <property type="component" value="Unassembled WGS sequence"/>
</dbReference>
<dbReference type="GO" id="GO:0005634">
    <property type="term" value="C:nucleus"/>
    <property type="evidence" value="ECO:0007669"/>
    <property type="project" value="UniProtKB-SubCell"/>
</dbReference>
<evidence type="ECO:0000256" key="7">
    <source>
        <dbReference type="ARBA" id="ARBA00023163"/>
    </source>
</evidence>
<feature type="region of interest" description="Disordered" evidence="10">
    <location>
        <begin position="54"/>
        <end position="88"/>
    </location>
</feature>
<organism evidence="12 13">
    <name type="scientific">Ilex paraguariensis</name>
    <name type="common">yerba mate</name>
    <dbReference type="NCBI Taxonomy" id="185542"/>
    <lineage>
        <taxon>Eukaryota</taxon>
        <taxon>Viridiplantae</taxon>
        <taxon>Streptophyta</taxon>
        <taxon>Embryophyta</taxon>
        <taxon>Tracheophyta</taxon>
        <taxon>Spermatophyta</taxon>
        <taxon>Magnoliopsida</taxon>
        <taxon>eudicotyledons</taxon>
        <taxon>Gunneridae</taxon>
        <taxon>Pentapetalae</taxon>
        <taxon>asterids</taxon>
        <taxon>campanulids</taxon>
        <taxon>Aquifoliales</taxon>
        <taxon>Aquifoliaceae</taxon>
        <taxon>Ilex</taxon>
    </lineage>
</organism>
<keyword evidence="3" id="KW-0597">Phosphoprotein</keyword>
<evidence type="ECO:0000313" key="13">
    <source>
        <dbReference type="Proteomes" id="UP001642360"/>
    </source>
</evidence>
<evidence type="ECO:0000256" key="1">
    <source>
        <dbReference type="ARBA" id="ARBA00004123"/>
    </source>
</evidence>
<evidence type="ECO:0000256" key="8">
    <source>
        <dbReference type="ARBA" id="ARBA00023242"/>
    </source>
</evidence>
<dbReference type="Pfam" id="PF00447">
    <property type="entry name" value="HSF_DNA-bind"/>
    <property type="match status" value="1"/>
</dbReference>
<dbReference type="Gene3D" id="1.10.10.10">
    <property type="entry name" value="Winged helix-like DNA-binding domain superfamily/Winged helix DNA-binding domain"/>
    <property type="match status" value="1"/>
</dbReference>
<protein>
    <recommendedName>
        <fullName evidence="11">HSF-type DNA-binding domain-containing protein</fullName>
    </recommendedName>
</protein>
<comment type="subunit">
    <text evidence="2">Homotrimer.</text>
</comment>